<evidence type="ECO:0000313" key="12">
    <source>
        <dbReference type="EMBL" id="MET3793668.1"/>
    </source>
</evidence>
<dbReference type="PROSITE" id="PS00815">
    <property type="entry name" value="AIPM_HOMOCIT_SYNTH_1"/>
    <property type="match status" value="1"/>
</dbReference>
<keyword evidence="7 10" id="KW-0808">Transferase</keyword>
<comment type="catalytic activity">
    <reaction evidence="1 10">
        <text>3-methyl-2-oxobutanoate + acetyl-CoA + H2O = (2S)-2-isopropylmalate + CoA + H(+)</text>
        <dbReference type="Rhea" id="RHEA:21524"/>
        <dbReference type="ChEBI" id="CHEBI:1178"/>
        <dbReference type="ChEBI" id="CHEBI:11851"/>
        <dbReference type="ChEBI" id="CHEBI:15377"/>
        <dbReference type="ChEBI" id="CHEBI:15378"/>
        <dbReference type="ChEBI" id="CHEBI:57287"/>
        <dbReference type="ChEBI" id="CHEBI:57288"/>
        <dbReference type="EC" id="2.3.3.13"/>
    </reaction>
</comment>
<protein>
    <recommendedName>
        <fullName evidence="4 10">2-isopropylmalate synthase</fullName>
        <ecNumber evidence="4 10">2.3.3.13</ecNumber>
    </recommendedName>
    <alternativeName>
        <fullName evidence="10">Alpha-IPM synthase</fullName>
    </alternativeName>
    <alternativeName>
        <fullName evidence="10">Alpha-isopropylmalate synthase</fullName>
    </alternativeName>
</protein>
<dbReference type="InterPro" id="IPR002034">
    <property type="entry name" value="AIPM/Hcit_synth_CS"/>
</dbReference>
<feature type="binding site" evidence="10">
    <location>
        <position position="86"/>
    </location>
    <ligand>
        <name>Mg(2+)</name>
        <dbReference type="ChEBI" id="CHEBI:18420"/>
    </ligand>
</feature>
<dbReference type="InterPro" id="IPR054692">
    <property type="entry name" value="LeuA-like_post-cat"/>
</dbReference>
<feature type="domain" description="Pyruvate carboxyltransferase" evidence="11">
    <location>
        <begin position="77"/>
        <end position="351"/>
    </location>
</feature>
<dbReference type="Pfam" id="PF00682">
    <property type="entry name" value="HMGL-like"/>
    <property type="match status" value="1"/>
</dbReference>
<dbReference type="InterPro" id="IPR036230">
    <property type="entry name" value="LeuA_allosteric_dom_sf"/>
</dbReference>
<dbReference type="Pfam" id="PF08502">
    <property type="entry name" value="LeuA_dimer"/>
    <property type="match status" value="1"/>
</dbReference>
<dbReference type="EMBL" id="JBEPML010000016">
    <property type="protein sequence ID" value="MET3793668.1"/>
    <property type="molecule type" value="Genomic_DNA"/>
</dbReference>
<feature type="binding site" evidence="10">
    <location>
        <position position="290"/>
    </location>
    <ligand>
        <name>Mg(2+)</name>
        <dbReference type="ChEBI" id="CHEBI:18420"/>
    </ligand>
</feature>
<evidence type="ECO:0000256" key="9">
    <source>
        <dbReference type="ARBA" id="ARBA00023304"/>
    </source>
</evidence>
<keyword evidence="5 10" id="KW-0432">Leucine biosynthesis</keyword>
<feature type="binding site" evidence="10">
    <location>
        <position position="326"/>
    </location>
    <ligand>
        <name>Mg(2+)</name>
        <dbReference type="ChEBI" id="CHEBI:18420"/>
    </ligand>
</feature>
<dbReference type="NCBIfam" id="TIGR00970">
    <property type="entry name" value="leuA_yeast"/>
    <property type="match status" value="1"/>
</dbReference>
<keyword evidence="8 10" id="KW-0479">Metal-binding</keyword>
<evidence type="ECO:0000256" key="8">
    <source>
        <dbReference type="ARBA" id="ARBA00022723"/>
    </source>
</evidence>
<comment type="function">
    <text evidence="10">Catalyzes the condensation of the acetyl group of acetyl-CoA with 3-methyl-2-oxobutanoate (2-ketoisovalerate) to form 3-carboxy-3-hydroxy-4-methylpentanoate (2-isopropylmalate).</text>
</comment>
<dbReference type="SUPFAM" id="SSF89000">
    <property type="entry name" value="post-HMGL domain-like"/>
    <property type="match status" value="1"/>
</dbReference>
<reference evidence="12 13" key="1">
    <citation type="submission" date="2024-06" db="EMBL/GenBank/DDBJ databases">
        <title>Genomic Encyclopedia of Type Strains, Phase IV (KMG-IV): sequencing the most valuable type-strain genomes for metagenomic binning, comparative biology and taxonomic classification.</title>
        <authorList>
            <person name="Goeker M."/>
        </authorList>
    </citation>
    <scope>NUCLEOTIDE SEQUENCE [LARGE SCALE GENOMIC DNA]</scope>
    <source>
        <strain evidence="12 13">DSM 27865</strain>
    </source>
</reference>
<comment type="subunit">
    <text evidence="10">Homodimer.</text>
</comment>
<dbReference type="PANTHER" id="PTHR46911">
    <property type="match status" value="1"/>
</dbReference>
<name>A0ABV2N3M5_9HYPH</name>
<dbReference type="SUPFAM" id="SSF110921">
    <property type="entry name" value="2-isopropylmalate synthase LeuA, allosteric (dimerisation) domain"/>
    <property type="match status" value="1"/>
</dbReference>
<evidence type="ECO:0000256" key="3">
    <source>
        <dbReference type="ARBA" id="ARBA00009767"/>
    </source>
</evidence>
<dbReference type="InterPro" id="IPR013709">
    <property type="entry name" value="2-isopropylmalate_synth_dimer"/>
</dbReference>
<dbReference type="SMART" id="SM00917">
    <property type="entry name" value="LeuA_dimer"/>
    <property type="match status" value="1"/>
</dbReference>
<accession>A0ABV2N3M5</accession>
<evidence type="ECO:0000256" key="5">
    <source>
        <dbReference type="ARBA" id="ARBA00022430"/>
    </source>
</evidence>
<dbReference type="GO" id="GO:0003852">
    <property type="term" value="F:2-isopropylmalate synthase activity"/>
    <property type="evidence" value="ECO:0007669"/>
    <property type="project" value="UniProtKB-EC"/>
</dbReference>
<evidence type="ECO:0000313" key="13">
    <source>
        <dbReference type="Proteomes" id="UP001549076"/>
    </source>
</evidence>
<evidence type="ECO:0000256" key="6">
    <source>
        <dbReference type="ARBA" id="ARBA00022605"/>
    </source>
</evidence>
<comment type="pathway">
    <text evidence="2 10">Amino-acid biosynthesis; L-leucine biosynthesis; L-leucine from 3-methyl-2-oxobutanoate: step 1/4.</text>
</comment>
<evidence type="ECO:0000256" key="2">
    <source>
        <dbReference type="ARBA" id="ARBA00004689"/>
    </source>
</evidence>
<comment type="cofactor">
    <cofactor evidence="10">
        <name>Mg(2+)</name>
        <dbReference type="ChEBI" id="CHEBI:18420"/>
    </cofactor>
</comment>
<keyword evidence="12" id="KW-0012">Acyltransferase</keyword>
<dbReference type="Gene3D" id="3.20.20.70">
    <property type="entry name" value="Aldolase class I"/>
    <property type="match status" value="1"/>
</dbReference>
<sequence>MLRSFFSFDLPATVGPDGDPTVVTCRQYPFRCRSRCPTQQKEFIAMMHNPVHKYRPFISPITLPDRQWPNRRLTQAPRWVSTDLRDGNQALADPMDGEKKMRFYRMLLEIGFKEIEVAFPSASQTEFNFVRRLIEDDLIPEDVTIQVLTQSRTDLIARTFESLRGARQAIVHLYNATAPLFRRVVFKMEKEEIIDLAVCGVTAMLEESRKQPETRWTFEYSPETFCFTEPDFALEICERVLDVWQPTPENKVILNLPATVEVAMPNVYADQIEWFCRNLSRRDSVIISVHPHNDRGTAVAATEQALLAGADRVEGCLFGNGERTGNVDLVTLALNLYTQGIDPQLYFPEMRSVVRTVEHCNALPVHPRHPYAGELVHTAFSGSHQDAIRKGFTAHESRNDGIWEMPYLPIDPKDIGETYEAVIRVNSQSGKGGVAWILEQDRGLKLPRPLQIDFSRRVQAFADDTGKETTAEMIWSLFSDVYHLDRNADFELLTYKESRPARSREARIFAGRIRHRGKEIAITGRGNGLISSAVAALQASCGIDLEVVDYHEHSLKKGTYAQAAAYIECRTHDGRKIFGVGIDDDVATASVRAVLSAAADYTGIA</sequence>
<dbReference type="InterPro" id="IPR039371">
    <property type="entry name" value="LeuA_N_DRE-TIM"/>
</dbReference>
<evidence type="ECO:0000256" key="1">
    <source>
        <dbReference type="ARBA" id="ARBA00000064"/>
    </source>
</evidence>
<comment type="subcellular location">
    <subcellularLocation>
        <location evidence="10">Cytoplasm</location>
    </subcellularLocation>
</comment>
<comment type="caution">
    <text evidence="12">The sequence shown here is derived from an EMBL/GenBank/DDBJ whole genome shotgun (WGS) entry which is preliminary data.</text>
</comment>
<gene>
    <name evidence="10" type="primary">leuA</name>
    <name evidence="12" type="ORF">ABID37_003906</name>
</gene>
<evidence type="ECO:0000256" key="7">
    <source>
        <dbReference type="ARBA" id="ARBA00022679"/>
    </source>
</evidence>
<feature type="binding site" evidence="10">
    <location>
        <position position="292"/>
    </location>
    <ligand>
        <name>Mg(2+)</name>
        <dbReference type="ChEBI" id="CHEBI:18420"/>
    </ligand>
</feature>
<keyword evidence="13" id="KW-1185">Reference proteome</keyword>
<dbReference type="InterPro" id="IPR005668">
    <property type="entry name" value="IPM_Synthase"/>
</dbReference>
<dbReference type="Proteomes" id="UP001549076">
    <property type="component" value="Unassembled WGS sequence"/>
</dbReference>
<feature type="region of interest" description="Regulatory domain" evidence="10">
    <location>
        <begin position="485"/>
        <end position="605"/>
    </location>
</feature>
<comment type="similarity">
    <text evidence="3 10">Belongs to the alpha-IPM synthase/homocitrate synthase family. LeuA type 2 subfamily.</text>
</comment>
<proteinExistence type="inferred from homology"/>
<evidence type="ECO:0000256" key="4">
    <source>
        <dbReference type="ARBA" id="ARBA00012973"/>
    </source>
</evidence>
<keyword evidence="6 10" id="KW-0028">Amino-acid biosynthesis</keyword>
<dbReference type="CDD" id="cd07942">
    <property type="entry name" value="DRE_TIM_LeuA"/>
    <property type="match status" value="1"/>
</dbReference>
<dbReference type="InterPro" id="IPR013785">
    <property type="entry name" value="Aldolase_TIM"/>
</dbReference>
<dbReference type="PANTHER" id="PTHR46911:SF1">
    <property type="entry name" value="2-ISOPROPYLMALATE SYNTHASE"/>
    <property type="match status" value="1"/>
</dbReference>
<dbReference type="SUPFAM" id="SSF51569">
    <property type="entry name" value="Aldolase"/>
    <property type="match status" value="1"/>
</dbReference>
<keyword evidence="10" id="KW-0963">Cytoplasm</keyword>
<evidence type="ECO:0000256" key="10">
    <source>
        <dbReference type="HAMAP-Rule" id="MF_00572"/>
    </source>
</evidence>
<dbReference type="EC" id="2.3.3.13" evidence="4 10"/>
<dbReference type="Gene3D" id="3.30.160.270">
    <property type="match status" value="1"/>
</dbReference>
<dbReference type="PROSITE" id="PS50991">
    <property type="entry name" value="PYR_CT"/>
    <property type="match status" value="1"/>
</dbReference>
<dbReference type="NCBIfam" id="NF002991">
    <property type="entry name" value="PRK03739.1"/>
    <property type="match status" value="1"/>
</dbReference>
<dbReference type="Pfam" id="PF22615">
    <property type="entry name" value="IPMS_D2"/>
    <property type="match status" value="1"/>
</dbReference>
<dbReference type="PROSITE" id="PS00816">
    <property type="entry name" value="AIPM_HOMOCIT_SYNTH_2"/>
    <property type="match status" value="1"/>
</dbReference>
<keyword evidence="10" id="KW-0460">Magnesium</keyword>
<dbReference type="HAMAP" id="MF_00572">
    <property type="entry name" value="LeuA_type2"/>
    <property type="match status" value="1"/>
</dbReference>
<dbReference type="InterPro" id="IPR000891">
    <property type="entry name" value="PYR_CT"/>
</dbReference>
<organism evidence="12 13">
    <name type="scientific">Aquamicrobium terrae</name>
    <dbReference type="NCBI Taxonomy" id="1324945"/>
    <lineage>
        <taxon>Bacteria</taxon>
        <taxon>Pseudomonadati</taxon>
        <taxon>Pseudomonadota</taxon>
        <taxon>Alphaproteobacteria</taxon>
        <taxon>Hyphomicrobiales</taxon>
        <taxon>Phyllobacteriaceae</taxon>
        <taxon>Aquamicrobium</taxon>
    </lineage>
</organism>
<evidence type="ECO:0000259" key="11">
    <source>
        <dbReference type="PROSITE" id="PS50991"/>
    </source>
</evidence>
<keyword evidence="9 10" id="KW-0100">Branched-chain amino acid biosynthesis</keyword>